<keyword evidence="1" id="KW-0732">Signal</keyword>
<accession>A0ABT8BDI8</accession>
<dbReference type="SUPFAM" id="SSF50494">
    <property type="entry name" value="Trypsin-like serine proteases"/>
    <property type="match status" value="1"/>
</dbReference>
<dbReference type="GO" id="GO:0008233">
    <property type="term" value="F:peptidase activity"/>
    <property type="evidence" value="ECO:0007669"/>
    <property type="project" value="UniProtKB-KW"/>
</dbReference>
<name>A0ABT8BDI8_9HYPH</name>
<reference evidence="3" key="1">
    <citation type="journal article" date="2019" name="Int. J. Syst. Evol. Microbiol.">
        <title>The Global Catalogue of Microorganisms (GCM) 10K type strain sequencing project: providing services to taxonomists for standard genome sequencing and annotation.</title>
        <authorList>
            <consortium name="The Broad Institute Genomics Platform"/>
            <consortium name="The Broad Institute Genome Sequencing Center for Infectious Disease"/>
            <person name="Wu L."/>
            <person name="Ma J."/>
        </authorList>
    </citation>
    <scope>NUCLEOTIDE SEQUENCE [LARGE SCALE GENOMIC DNA]</scope>
    <source>
        <strain evidence="3">CECT 7069</strain>
    </source>
</reference>
<gene>
    <name evidence="2" type="ORF">QWZ12_05875</name>
</gene>
<feature type="chain" id="PRO_5045412284" evidence="1">
    <location>
        <begin position="26"/>
        <end position="451"/>
    </location>
</feature>
<dbReference type="InterPro" id="IPR009003">
    <property type="entry name" value="Peptidase_S1_PA"/>
</dbReference>
<organism evidence="2 3">
    <name type="scientific">Methylobacterium adhaesivum</name>
    <dbReference type="NCBI Taxonomy" id="333297"/>
    <lineage>
        <taxon>Bacteria</taxon>
        <taxon>Pseudomonadati</taxon>
        <taxon>Pseudomonadota</taxon>
        <taxon>Alphaproteobacteria</taxon>
        <taxon>Hyphomicrobiales</taxon>
        <taxon>Methylobacteriaceae</taxon>
        <taxon>Methylobacterium</taxon>
    </lineage>
</organism>
<sequence>MARRVRAGWMAGCAALGLAPVLALAQAPKPAAPAAKTTAPDPAFEAAKAAFEALPEAERRGVQDALVWTGDLNAVVTGTFGKRTYDALSAYRTRSGGTALLDAAARAALLKAGAAARNQAGFVIKPDPGSGTVLGLPERLLPKRGPIPGGTRWQSADGRITVEAKSFPPGETSLDAVFARLTAPTPERRVTYKLQRPDFLVVTAETATGKSYIRYAAGETGLRGLTLGYDKGLAETFDRVVIAIANSFVPFPNSAPATPVVRLVPPPAAPAATGLTVAAGRVLTSAAALDGCASPRVGGRSARIATREAALILLDVAGLPDAVAPPALRREGAVSSEAVLVMSAEAGGAATAAPGALAADGRITAPLQPGAGGAPIFDGAGHLTGLVSVYPSAPRMVAGVVPPARYDAVPAERIGAFLASAGVTTTAATGGTAGATAAKLAGAIVGIACQP</sequence>
<keyword evidence="3" id="KW-1185">Reference proteome</keyword>
<comment type="caution">
    <text evidence="2">The sequence shown here is derived from an EMBL/GenBank/DDBJ whole genome shotgun (WGS) entry which is preliminary data.</text>
</comment>
<proteinExistence type="predicted"/>
<evidence type="ECO:0000313" key="3">
    <source>
        <dbReference type="Proteomes" id="UP001224644"/>
    </source>
</evidence>
<dbReference type="Proteomes" id="UP001224644">
    <property type="component" value="Unassembled WGS sequence"/>
</dbReference>
<protein>
    <submittedName>
        <fullName evidence="2">Serine protease</fullName>
    </submittedName>
</protein>
<evidence type="ECO:0000313" key="2">
    <source>
        <dbReference type="EMBL" id="MDN3590142.1"/>
    </source>
</evidence>
<dbReference type="GO" id="GO:0006508">
    <property type="term" value="P:proteolysis"/>
    <property type="evidence" value="ECO:0007669"/>
    <property type="project" value="UniProtKB-KW"/>
</dbReference>
<dbReference type="RefSeq" id="WP_238221466.1">
    <property type="nucleotide sequence ID" value="NZ_BPQD01000001.1"/>
</dbReference>
<keyword evidence="2" id="KW-0378">Hydrolase</keyword>
<dbReference type="EMBL" id="JAUFPX010000002">
    <property type="protein sequence ID" value="MDN3590142.1"/>
    <property type="molecule type" value="Genomic_DNA"/>
</dbReference>
<keyword evidence="2" id="KW-0645">Protease</keyword>
<feature type="signal peptide" evidence="1">
    <location>
        <begin position="1"/>
        <end position="25"/>
    </location>
</feature>
<evidence type="ECO:0000256" key="1">
    <source>
        <dbReference type="SAM" id="SignalP"/>
    </source>
</evidence>